<organism evidence="2 3">
    <name type="scientific">Anatilimnocola aggregata</name>
    <dbReference type="NCBI Taxonomy" id="2528021"/>
    <lineage>
        <taxon>Bacteria</taxon>
        <taxon>Pseudomonadati</taxon>
        <taxon>Planctomycetota</taxon>
        <taxon>Planctomycetia</taxon>
        <taxon>Pirellulales</taxon>
        <taxon>Pirellulaceae</taxon>
        <taxon>Anatilimnocola</taxon>
    </lineage>
</organism>
<keyword evidence="3" id="KW-1185">Reference proteome</keyword>
<protein>
    <submittedName>
        <fullName evidence="2">Uncharacterized protein</fullName>
    </submittedName>
</protein>
<dbReference type="Proteomes" id="UP000315017">
    <property type="component" value="Chromosome"/>
</dbReference>
<evidence type="ECO:0000313" key="2">
    <source>
        <dbReference type="EMBL" id="QDU26299.1"/>
    </source>
</evidence>
<accession>A0A517Y7T1</accession>
<evidence type="ECO:0000313" key="3">
    <source>
        <dbReference type="Proteomes" id="UP000315017"/>
    </source>
</evidence>
<name>A0A517Y7T1_9BACT</name>
<sequence length="158" mass="17938">MFGNVWLELGLIGLGLAAIVGLVAWKWLQRREVKVDLPQARRQFQLRREWLEAHFLTIASQSGKPRGLHWADCDFDDAVSFARDRNTGRLRAFVGVTISFEAIEGGGMEDNPNVHNRRAATAVFNLNGEAWSTDGRAIFNLNPEQAIEHFRQELEHVE</sequence>
<proteinExistence type="predicted"/>
<evidence type="ECO:0000256" key="1">
    <source>
        <dbReference type="SAM" id="Phobius"/>
    </source>
</evidence>
<dbReference type="KEGG" id="aagg:ETAA8_13770"/>
<gene>
    <name evidence="2" type="ORF">ETAA8_13770</name>
</gene>
<dbReference type="EMBL" id="CP036274">
    <property type="protein sequence ID" value="QDU26299.1"/>
    <property type="molecule type" value="Genomic_DNA"/>
</dbReference>
<dbReference type="OrthoDB" id="282265at2"/>
<reference evidence="2 3" key="1">
    <citation type="submission" date="2019-02" db="EMBL/GenBank/DDBJ databases">
        <title>Deep-cultivation of Planctomycetes and their phenomic and genomic characterization uncovers novel biology.</title>
        <authorList>
            <person name="Wiegand S."/>
            <person name="Jogler M."/>
            <person name="Boedeker C."/>
            <person name="Pinto D."/>
            <person name="Vollmers J."/>
            <person name="Rivas-Marin E."/>
            <person name="Kohn T."/>
            <person name="Peeters S.H."/>
            <person name="Heuer A."/>
            <person name="Rast P."/>
            <person name="Oberbeckmann S."/>
            <person name="Bunk B."/>
            <person name="Jeske O."/>
            <person name="Meyerdierks A."/>
            <person name="Storesund J.E."/>
            <person name="Kallscheuer N."/>
            <person name="Luecker S."/>
            <person name="Lage O.M."/>
            <person name="Pohl T."/>
            <person name="Merkel B.J."/>
            <person name="Hornburger P."/>
            <person name="Mueller R.-W."/>
            <person name="Bruemmer F."/>
            <person name="Labrenz M."/>
            <person name="Spormann A.M."/>
            <person name="Op den Camp H."/>
            <person name="Overmann J."/>
            <person name="Amann R."/>
            <person name="Jetten M.S.M."/>
            <person name="Mascher T."/>
            <person name="Medema M.H."/>
            <person name="Devos D.P."/>
            <person name="Kaster A.-K."/>
            <person name="Ovreas L."/>
            <person name="Rohde M."/>
            <person name="Galperin M.Y."/>
            <person name="Jogler C."/>
        </authorList>
    </citation>
    <scope>NUCLEOTIDE SEQUENCE [LARGE SCALE GENOMIC DNA]</scope>
    <source>
        <strain evidence="2 3">ETA_A8</strain>
    </source>
</reference>
<keyword evidence="1" id="KW-0472">Membrane</keyword>
<keyword evidence="1" id="KW-1133">Transmembrane helix</keyword>
<keyword evidence="1" id="KW-0812">Transmembrane</keyword>
<dbReference type="RefSeq" id="WP_145086632.1">
    <property type="nucleotide sequence ID" value="NZ_CP036274.1"/>
</dbReference>
<dbReference type="AlphaFoldDB" id="A0A517Y7T1"/>
<feature type="transmembrane region" description="Helical" evidence="1">
    <location>
        <begin position="6"/>
        <end position="25"/>
    </location>
</feature>